<keyword evidence="2" id="KW-1185">Reference proteome</keyword>
<evidence type="ECO:0000313" key="2">
    <source>
        <dbReference type="Proteomes" id="UP000006718"/>
    </source>
</evidence>
<protein>
    <submittedName>
        <fullName evidence="1">Uncharacterized protein</fullName>
    </submittedName>
</protein>
<dbReference type="Bgee" id="ENSMMUG00000049388">
    <property type="expression patterns" value="Expressed in spleen and 5 other cell types or tissues"/>
</dbReference>
<proteinExistence type="predicted"/>
<evidence type="ECO:0000313" key="1">
    <source>
        <dbReference type="Ensembl" id="ENSMMUP00000075359.1"/>
    </source>
</evidence>
<dbReference type="VEuPathDB" id="HostDB:ENSMMUG00000049388"/>
<accession>A0A5F8AEJ8</accession>
<dbReference type="STRING" id="9544.ENSMMUP00000075359"/>
<dbReference type="InParanoid" id="A0A5F8AEJ8"/>
<dbReference type="PANTHER" id="PTHR12138">
    <property type="entry name" value="PRIMATE-EXPANDED PROTEIN FAMILY"/>
    <property type="match status" value="1"/>
</dbReference>
<dbReference type="Proteomes" id="UP000006718">
    <property type="component" value="Chromosome 1"/>
</dbReference>
<dbReference type="PANTHER" id="PTHR12138:SF133">
    <property type="entry name" value="SECRETED PROTEIN"/>
    <property type="match status" value="1"/>
</dbReference>
<reference evidence="2" key="1">
    <citation type="journal article" date="2007" name="Science">
        <title>Evolutionary and biomedical insights from the rhesus macaque genome.</title>
        <authorList>
            <person name="Gibbs R.A."/>
            <person name="Rogers J."/>
            <person name="Katze M.G."/>
            <person name="Bumgarner R."/>
            <person name="Weinstock G.M."/>
            <person name="Mardis E.R."/>
            <person name="Remington K.A."/>
            <person name="Strausberg R.L."/>
            <person name="Venter J.C."/>
            <person name="Wilson R.K."/>
            <person name="Batzer M.A."/>
            <person name="Bustamante C.D."/>
            <person name="Eichler E.E."/>
            <person name="Hahn M.W."/>
            <person name="Hardison R.C."/>
            <person name="Makova K.D."/>
            <person name="Miller W."/>
            <person name="Milosavljevic A."/>
            <person name="Palermo R.E."/>
            <person name="Siepel A."/>
            <person name="Sikela J.M."/>
            <person name="Attaway T."/>
            <person name="Bell S."/>
            <person name="Bernard K.E."/>
            <person name="Buhay C.J."/>
            <person name="Chandrabose M.N."/>
            <person name="Dao M."/>
            <person name="Davis C."/>
            <person name="Delehaunty K.D."/>
            <person name="Ding Y."/>
            <person name="Dinh H.H."/>
            <person name="Dugan-Rocha S."/>
            <person name="Fulton L.A."/>
            <person name="Gabisi R.A."/>
            <person name="Garner T.T."/>
            <person name="Godfrey J."/>
            <person name="Hawes A.C."/>
            <person name="Hernandez J."/>
            <person name="Hines S."/>
            <person name="Holder M."/>
            <person name="Hume J."/>
            <person name="Jhangiani S.N."/>
            <person name="Joshi V."/>
            <person name="Khan Z.M."/>
            <person name="Kirkness E.F."/>
            <person name="Cree A."/>
            <person name="Fowler R.G."/>
            <person name="Lee S."/>
            <person name="Lewis L.R."/>
            <person name="Li Z."/>
            <person name="Liu Y.-S."/>
            <person name="Moore S.M."/>
            <person name="Muzny D."/>
            <person name="Nazareth L.V."/>
            <person name="Ngo D.N."/>
            <person name="Okwuonu G.O."/>
            <person name="Pai G."/>
            <person name="Parker D."/>
            <person name="Paul H.A."/>
            <person name="Pfannkoch C."/>
            <person name="Pohl C.S."/>
            <person name="Rogers Y.-H.C."/>
            <person name="Ruiz S.J."/>
            <person name="Sabo A."/>
            <person name="Santibanez J."/>
            <person name="Schneider B.W."/>
            <person name="Smith S.M."/>
            <person name="Sodergren E."/>
            <person name="Svatek A.F."/>
            <person name="Utterback T.R."/>
            <person name="Vattathil S."/>
            <person name="Warren W."/>
            <person name="White C.S."/>
            <person name="Chinwalla A.T."/>
            <person name="Feng Y."/>
            <person name="Halpern A.L."/>
            <person name="Hillier L.W."/>
            <person name="Huang X."/>
            <person name="Minx P."/>
            <person name="Nelson J.O."/>
            <person name="Pepin K.H."/>
            <person name="Qin X."/>
            <person name="Sutton G.G."/>
            <person name="Venter E."/>
            <person name="Walenz B.P."/>
            <person name="Wallis J.W."/>
            <person name="Worley K.C."/>
            <person name="Yang S.-P."/>
            <person name="Jones S.M."/>
            <person name="Marra M.A."/>
            <person name="Rocchi M."/>
            <person name="Schein J.E."/>
            <person name="Baertsch R."/>
            <person name="Clarke L."/>
            <person name="Csuros M."/>
            <person name="Glasscock J."/>
            <person name="Harris R.A."/>
            <person name="Havlak P."/>
            <person name="Jackson A.R."/>
            <person name="Jiang H."/>
            <person name="Liu Y."/>
            <person name="Messina D.N."/>
            <person name="Shen Y."/>
            <person name="Song H.X.-Z."/>
            <person name="Wylie T."/>
            <person name="Zhang L."/>
            <person name="Birney E."/>
            <person name="Han K."/>
            <person name="Konkel M.K."/>
            <person name="Lee J."/>
            <person name="Smit A.F.A."/>
            <person name="Ullmer B."/>
            <person name="Wang H."/>
            <person name="Xing J."/>
            <person name="Burhans R."/>
            <person name="Cheng Z."/>
            <person name="Karro J.E."/>
            <person name="Ma J."/>
            <person name="Raney B."/>
            <person name="She X."/>
            <person name="Cox M.J."/>
            <person name="Demuth J.P."/>
            <person name="Dumas L.J."/>
            <person name="Han S.-G."/>
            <person name="Hopkins J."/>
            <person name="Karimpour-Fard A."/>
            <person name="Kim Y.H."/>
            <person name="Pollack J.R."/>
            <person name="Vinar T."/>
            <person name="Addo-Quaye C."/>
            <person name="Degenhardt J."/>
            <person name="Denby A."/>
            <person name="Hubisz M.J."/>
            <person name="Indap A."/>
            <person name="Kosiol C."/>
            <person name="Lahn B.T."/>
            <person name="Lawson H.A."/>
            <person name="Marklein A."/>
            <person name="Nielsen R."/>
            <person name="Vallender E.J."/>
            <person name="Clark A.G."/>
            <person name="Ferguson B."/>
            <person name="Hernandez R.D."/>
            <person name="Hirani K."/>
            <person name="Kehrer-Sawatzki H."/>
            <person name="Kolb J."/>
            <person name="Patil S."/>
            <person name="Pu L.-L."/>
            <person name="Ren Y."/>
            <person name="Smith D.G."/>
            <person name="Wheeler D.A."/>
            <person name="Schenck I."/>
            <person name="Ball E.V."/>
            <person name="Chen R."/>
            <person name="Cooper D.N."/>
            <person name="Giardine B."/>
            <person name="Hsu F."/>
            <person name="Kent W.J."/>
            <person name="Lesk A."/>
            <person name="Nelson D.L."/>
            <person name="O'brien W.E."/>
            <person name="Pruefer K."/>
            <person name="Stenson P.D."/>
            <person name="Wallace J.C."/>
            <person name="Ke H."/>
            <person name="Liu X.-M."/>
            <person name="Wang P."/>
            <person name="Xiang A.P."/>
            <person name="Yang F."/>
            <person name="Barber G.P."/>
            <person name="Haussler D."/>
            <person name="Karolchik D."/>
            <person name="Kern A.D."/>
            <person name="Kuhn R.M."/>
            <person name="Smith K.E."/>
            <person name="Zwieg A.S."/>
        </authorList>
    </citation>
    <scope>NUCLEOTIDE SEQUENCE [LARGE SCALE GENOMIC DNA]</scope>
    <source>
        <strain evidence="2">17573</strain>
    </source>
</reference>
<organism evidence="1 2">
    <name type="scientific">Macaca mulatta</name>
    <name type="common">Rhesus macaque</name>
    <dbReference type="NCBI Taxonomy" id="9544"/>
    <lineage>
        <taxon>Eukaryota</taxon>
        <taxon>Metazoa</taxon>
        <taxon>Chordata</taxon>
        <taxon>Craniata</taxon>
        <taxon>Vertebrata</taxon>
        <taxon>Euteleostomi</taxon>
        <taxon>Mammalia</taxon>
        <taxon>Eutheria</taxon>
        <taxon>Euarchontoglires</taxon>
        <taxon>Primates</taxon>
        <taxon>Haplorrhini</taxon>
        <taxon>Catarrhini</taxon>
        <taxon>Cercopithecidae</taxon>
        <taxon>Cercopithecinae</taxon>
        <taxon>Macaca</taxon>
    </lineage>
</organism>
<dbReference type="PRINTS" id="PR02045">
    <property type="entry name" value="F138DOMAIN"/>
</dbReference>
<dbReference type="GeneTree" id="ENSGT01120000271815"/>
<name>A0A5F8AEJ8_MACMU</name>
<dbReference type="Ensembl" id="ENSMMUT00000107607.1">
    <property type="protein sequence ID" value="ENSMMUP00000075359.1"/>
    <property type="gene ID" value="ENSMMUG00000049388.1"/>
</dbReference>
<reference evidence="1" key="3">
    <citation type="submission" date="2025-08" db="UniProtKB">
        <authorList>
            <consortium name="Ensembl"/>
        </authorList>
    </citation>
    <scope>IDENTIFICATION</scope>
    <source>
        <strain evidence="1">17573</strain>
    </source>
</reference>
<reference evidence="1" key="4">
    <citation type="submission" date="2025-09" db="UniProtKB">
        <authorList>
            <consortium name="Ensembl"/>
        </authorList>
    </citation>
    <scope>IDENTIFICATION</scope>
    <source>
        <strain evidence="1">17573</strain>
    </source>
</reference>
<dbReference type="AlphaFoldDB" id="A0A5F8AEJ8"/>
<reference evidence="1" key="2">
    <citation type="submission" date="2019-01" db="EMBL/GenBank/DDBJ databases">
        <authorList>
            <person name="Graves T."/>
            <person name="Eichler E.E."/>
            <person name="Wilson R.K."/>
        </authorList>
    </citation>
    <scope>NUCLEOTIDE SEQUENCE [LARGE SCALE GENOMIC DNA]</scope>
    <source>
        <strain evidence="1">17573</strain>
    </source>
</reference>
<sequence>MRQSLALLPRLECSGGISAHWNLCPRFKPFSCLSLPSSWDYRCAHYVQLIFMLLVETGFHHVGQTGLELLTLSNPPASASQSARITGVSHHAWPVKEFWERHFLCLITELLVYFPQKTVSTQKSGMVCS</sequence>